<keyword evidence="3" id="KW-0378">Hydrolase</keyword>
<dbReference type="CDD" id="cd10283">
    <property type="entry name" value="MnuA_DNase1-like"/>
    <property type="match status" value="1"/>
</dbReference>
<dbReference type="SUPFAM" id="SSF74853">
    <property type="entry name" value="Lamin A/C globular tail domain"/>
    <property type="match status" value="1"/>
</dbReference>
<dbReference type="NCBIfam" id="NF033681">
    <property type="entry name" value="ExeM_NucH_DNase"/>
    <property type="match status" value="1"/>
</dbReference>
<dbReference type="Proteomes" id="UP000534388">
    <property type="component" value="Unassembled WGS sequence"/>
</dbReference>
<name>A0A7W2IB68_9BURK</name>
<comment type="caution">
    <text evidence="3">The sequence shown here is derived from an EMBL/GenBank/DDBJ whole genome shotgun (WGS) entry which is preliminary data.</text>
</comment>
<dbReference type="InterPro" id="IPR047971">
    <property type="entry name" value="ExeM-like"/>
</dbReference>
<keyword evidence="4" id="KW-1185">Reference proteome</keyword>
<dbReference type="InterPro" id="IPR001322">
    <property type="entry name" value="Lamin_tail_dom"/>
</dbReference>
<protein>
    <submittedName>
        <fullName evidence="3">ExeM/NucH family extracellular endonuclease</fullName>
    </submittedName>
</protein>
<feature type="region of interest" description="Disordered" evidence="1">
    <location>
        <begin position="171"/>
        <end position="205"/>
    </location>
</feature>
<dbReference type="GO" id="GO:0004519">
    <property type="term" value="F:endonuclease activity"/>
    <property type="evidence" value="ECO:0007669"/>
    <property type="project" value="UniProtKB-KW"/>
</dbReference>
<dbReference type="Pfam" id="PF00932">
    <property type="entry name" value="LTD"/>
    <property type="match status" value="1"/>
</dbReference>
<dbReference type="SUPFAM" id="SSF56219">
    <property type="entry name" value="DNase I-like"/>
    <property type="match status" value="1"/>
</dbReference>
<dbReference type="PANTHER" id="PTHR42834:SF1">
    <property type="entry name" value="ENDONUCLEASE_EXONUCLEASE_PHOSPHATASE FAMILY PROTEIN (AFU_ORTHOLOGUE AFUA_3G09210)"/>
    <property type="match status" value="1"/>
</dbReference>
<keyword evidence="3" id="KW-0255">Endonuclease</keyword>
<proteinExistence type="predicted"/>
<dbReference type="PANTHER" id="PTHR42834">
    <property type="entry name" value="ENDONUCLEASE/EXONUCLEASE/PHOSPHATASE FAMILY PROTEIN (AFU_ORTHOLOGUE AFUA_3G09210)"/>
    <property type="match status" value="1"/>
</dbReference>
<sequence>MTYYASPDRAGAAATLGRRTMLAVLLASLGLPALASDVVISQVYGGGGNSGATYKNDFIELFNRSAGPVSLNGWSVQYASAASAAGTAWQVTPLPNVTLQPGQYLLVQEAMGAGGTTALPTPQATGTIAMSGTAGKVALAASTTAFNVSNPSGGALRDLLGYGNTVNGYEGAPGPGLSNTTAAQRGDDGCADTDNNQADFSTAAPAPRNSASALRVCGAPVVLPIVPTCPATLALAAGSGGGAMLSATDADGIVNSAAISSAAVPGISLAGFTAAGAVGGNASVSLNVDGTVPVGSYPVAIRFGNDQGQNASCTVNVSVTALAAVTHSIPQIQGAGATSPYAGTVQTTEGVLTLKVGTGFFIQDEAGDGDPTTSDGIFVYTGSTTNSAQPGDKVRVTGSVVEYTPTGASRSVTEFKDVTAVVVQSSGHSITPANIDLPNADLGQFEGMLVRFVHPLTVSQSAFLGTRGELSLSSGRLEVPTNHYPPRTAGALALAAANARNLIVLDDGLSITPPTIPYLGQDGTIRAGDTVADLTGVIDFGAKGGGGAAYKLQPTVAPQFSRDNPRTTAPSIAAGNVRVASANVLNFFTTFTNGSNVEGASNQGCSLGASVSKANCRGADNMAEFVRQRDKIVGELKAIDADVYGLMEIQNNGETTVSYLVNALNAAIGAPVYAVVPKPADTGTDAIRVAMIYKPSRLALVGGALSDSDSINNRPPMAQTFRAANGGKFSLVVNHFKSKGGCPAGTGPDTDQGDSQGCWNATRIQQANRLLGTFVPQVVAAAGDPDVLLIGDFNSHGFEDPINAITATGFVNQLERYVRPNGMPYSFIFDSQSGYLDHALASPKLHGQVAGATEWHINADEPSVIDYNLDGKQQDLYTAQPYRASDHDPVVISLNLQPSFVDVSASVRAVGSGLVYNRATGKYGSTFTVTNVGTAALSGPLQVQFDGLPVGVTLVNATGLHDGAPYITVDAAALAAGASVSFPLSFSKTGSANIGYTAKVYSGTF</sequence>
<dbReference type="Gene3D" id="3.60.10.10">
    <property type="entry name" value="Endonuclease/exonuclease/phosphatase"/>
    <property type="match status" value="1"/>
</dbReference>
<gene>
    <name evidence="3" type="ORF">H3H37_08790</name>
</gene>
<dbReference type="RefSeq" id="WP_182161470.1">
    <property type="nucleotide sequence ID" value="NZ_JACEZT010000004.1"/>
</dbReference>
<dbReference type="CDD" id="cd04486">
    <property type="entry name" value="YhcR_OBF_like"/>
    <property type="match status" value="1"/>
</dbReference>
<dbReference type="InterPro" id="IPR036415">
    <property type="entry name" value="Lamin_tail_dom_sf"/>
</dbReference>
<dbReference type="PROSITE" id="PS51841">
    <property type="entry name" value="LTD"/>
    <property type="match status" value="1"/>
</dbReference>
<evidence type="ECO:0000259" key="2">
    <source>
        <dbReference type="PROSITE" id="PS51841"/>
    </source>
</evidence>
<evidence type="ECO:0000313" key="3">
    <source>
        <dbReference type="EMBL" id="MBA5637151.1"/>
    </source>
</evidence>
<dbReference type="InterPro" id="IPR005135">
    <property type="entry name" value="Endo/exonuclease/phosphatase"/>
</dbReference>
<dbReference type="EMBL" id="JACEZT010000004">
    <property type="protein sequence ID" value="MBA5637151.1"/>
    <property type="molecule type" value="Genomic_DNA"/>
</dbReference>
<keyword evidence="3" id="KW-0540">Nuclease</keyword>
<reference evidence="3 4" key="1">
    <citation type="submission" date="2020-07" db="EMBL/GenBank/DDBJ databases">
        <title>Novel species isolated from subtropical streams in China.</title>
        <authorList>
            <person name="Lu H."/>
        </authorList>
    </citation>
    <scope>NUCLEOTIDE SEQUENCE [LARGE SCALE GENOMIC DNA]</scope>
    <source>
        <strain evidence="3 4">LX20W</strain>
    </source>
</reference>
<dbReference type="InterPro" id="IPR036691">
    <property type="entry name" value="Endo/exonu/phosph_ase_sf"/>
</dbReference>
<dbReference type="Pfam" id="PF03372">
    <property type="entry name" value="Exo_endo_phos"/>
    <property type="match status" value="1"/>
</dbReference>
<organism evidence="3 4">
    <name type="scientific">Rugamonas brunnea</name>
    <dbReference type="NCBI Taxonomy" id="2758569"/>
    <lineage>
        <taxon>Bacteria</taxon>
        <taxon>Pseudomonadati</taxon>
        <taxon>Pseudomonadota</taxon>
        <taxon>Betaproteobacteria</taxon>
        <taxon>Burkholderiales</taxon>
        <taxon>Oxalobacteraceae</taxon>
        <taxon>Telluria group</taxon>
        <taxon>Rugamonas</taxon>
    </lineage>
</organism>
<dbReference type="AlphaFoldDB" id="A0A7W2IB68"/>
<accession>A0A7W2IB68</accession>
<feature type="domain" description="LTD" evidence="2">
    <location>
        <begin position="25"/>
        <end position="164"/>
    </location>
</feature>
<evidence type="ECO:0000313" key="4">
    <source>
        <dbReference type="Proteomes" id="UP000534388"/>
    </source>
</evidence>
<evidence type="ECO:0000256" key="1">
    <source>
        <dbReference type="SAM" id="MobiDB-lite"/>
    </source>
</evidence>